<organism evidence="4 5">
    <name type="scientific">Fodinisporobacter ferrooxydans</name>
    <dbReference type="NCBI Taxonomy" id="2901836"/>
    <lineage>
        <taxon>Bacteria</taxon>
        <taxon>Bacillati</taxon>
        <taxon>Bacillota</taxon>
        <taxon>Bacilli</taxon>
        <taxon>Bacillales</taxon>
        <taxon>Alicyclobacillaceae</taxon>
        <taxon>Fodinisporobacter</taxon>
    </lineage>
</organism>
<dbReference type="InterPro" id="IPR003680">
    <property type="entry name" value="Flavodoxin_fold"/>
</dbReference>
<evidence type="ECO:0000256" key="1">
    <source>
        <dbReference type="ARBA" id="ARBA00006252"/>
    </source>
</evidence>
<dbReference type="Pfam" id="PF02525">
    <property type="entry name" value="Flavodoxin_2"/>
    <property type="match status" value="1"/>
</dbReference>
<evidence type="ECO:0000313" key="5">
    <source>
        <dbReference type="Proteomes" id="UP000830167"/>
    </source>
</evidence>
<comment type="similarity">
    <text evidence="1">Belongs to the NAD(P)H dehydrogenase (quinone) family.</text>
</comment>
<feature type="domain" description="Flavodoxin-like fold" evidence="3">
    <location>
        <begin position="1"/>
        <end position="175"/>
    </location>
</feature>
<accession>A0ABY4CQC9</accession>
<dbReference type="SUPFAM" id="SSF52218">
    <property type="entry name" value="Flavoproteins"/>
    <property type="match status" value="1"/>
</dbReference>
<dbReference type="EMBL" id="CP089291">
    <property type="protein sequence ID" value="UOF90045.1"/>
    <property type="molecule type" value="Genomic_DNA"/>
</dbReference>
<proteinExistence type="inferred from homology"/>
<name>A0ABY4CQC9_9BACL</name>
<dbReference type="PANTHER" id="PTHR10204">
    <property type="entry name" value="NAD P H OXIDOREDUCTASE-RELATED"/>
    <property type="match status" value="1"/>
</dbReference>
<dbReference type="RefSeq" id="WP_347436738.1">
    <property type="nucleotide sequence ID" value="NZ_CP089291.1"/>
</dbReference>
<dbReference type="Gene3D" id="3.40.50.360">
    <property type="match status" value="1"/>
</dbReference>
<keyword evidence="5" id="KW-1185">Reference proteome</keyword>
<dbReference type="InterPro" id="IPR029039">
    <property type="entry name" value="Flavoprotein-like_sf"/>
</dbReference>
<evidence type="ECO:0000259" key="3">
    <source>
        <dbReference type="Pfam" id="PF02525"/>
    </source>
</evidence>
<keyword evidence="2" id="KW-0560">Oxidoreductase</keyword>
<dbReference type="InterPro" id="IPR051545">
    <property type="entry name" value="NAD(P)H_dehydrogenase_qn"/>
</dbReference>
<reference evidence="4" key="1">
    <citation type="submission" date="2021-12" db="EMBL/GenBank/DDBJ databases">
        <title>Alicyclobacillaceae gen. nov., sp. nov., isolated from chalcocite enrichment system.</title>
        <authorList>
            <person name="Jiang Z."/>
        </authorList>
    </citation>
    <scope>NUCLEOTIDE SEQUENCE</scope>
    <source>
        <strain evidence="4">MYW30-H2</strain>
    </source>
</reference>
<gene>
    <name evidence="4" type="ORF">LSG31_19605</name>
</gene>
<dbReference type="Proteomes" id="UP000830167">
    <property type="component" value="Chromosome"/>
</dbReference>
<dbReference type="PANTHER" id="PTHR10204:SF34">
    <property type="entry name" value="NAD(P)H DEHYDROGENASE [QUINONE] 1 ISOFORM 1"/>
    <property type="match status" value="1"/>
</dbReference>
<protein>
    <submittedName>
        <fullName evidence="4">NAD(P)H-dependent oxidoreductase</fullName>
    </submittedName>
</protein>
<evidence type="ECO:0000313" key="4">
    <source>
        <dbReference type="EMBL" id="UOF90045.1"/>
    </source>
</evidence>
<evidence type="ECO:0000256" key="2">
    <source>
        <dbReference type="ARBA" id="ARBA00023002"/>
    </source>
</evidence>
<sequence>MNVLVIYAHPNPKSFNAAVLEQVERGLKEAGHTMAIVDLYKDNFNPVLIYNDQIRRRDMKDDPVTARYRELILRAEHLIFIYPVWWYGTPAILKGFFDRVLASGFAFTYEGLVPKGLLRGKSAWVFYTIDSPGWYARLFRRSTEWIAVGYATLRFCGLRPVKRFMFTGVKRSTESRRRKWLAHVYRQARYGLNHSGIPWTQTVGSNRM</sequence>